<dbReference type="PANTHER" id="PTHR18921">
    <property type="entry name" value="MYOSIN HEAVY CHAIN - RELATED"/>
    <property type="match status" value="1"/>
</dbReference>
<dbReference type="PANTHER" id="PTHR18921:SF2">
    <property type="entry name" value="THYROID RECEPTOR-INTERACTING PROTEIN 11"/>
    <property type="match status" value="1"/>
</dbReference>
<dbReference type="Proteomes" id="UP000828390">
    <property type="component" value="Unassembled WGS sequence"/>
</dbReference>
<feature type="coiled-coil region" evidence="4">
    <location>
        <begin position="1575"/>
        <end position="1755"/>
    </location>
</feature>
<sequence length="2214" mass="254970">MSWLSGGLSSLTGQLSNLTKDILTEGTEEVSDQVTELRVAQEKIKELDTINVSQKLEIDRLKGLVHDWEEKAEGSELQINKISTEYRRLLQEKDSEIKTLKQTVQELQSSATFIGQHSEPSVLRLDSDSGFQSVSYGGDEHDFTDNISLQQDVNRLRTDVQRLQAECKHWQGLAQSSNKTAKLEPVQPQHDSSDLLKKIQALQDELASERDMRQFELASFQDAQAHKLTQMRKKHKEEIAELKLKIKELDWNDDGWDSMPNADEANLKQMISALQGEVTSLKEEKEEYLQQITSLAGDVETLNSELAVKQAQTLHLENQLKVAKAEISMLKESTQEVGQQLFDTKNRLLDQLDANHANTLEVLSDLREVRQHMDMSAIDRRNKLLLEKDKIVNQLMKTAEKKRDLESCVENLEVEHQSVKMQTVFLVEEMGNPDQQNLTAGIMDSLEKENLLLRERNVGLQEQVALLERALQNANQERMGLVGAGNSGVYKDDLDLSSSDSISLTSDLSDRSKRNFELNDQVTSLKAQISNYEREIQQFEMLHSDWLNEKETLTGVLEELRSQLKEREHSLNVVEAQKGLLAVEKHENANIALPDLLDSPSKESSRSGSLYTTGMTEEDITQEVIELDRKVGLLTDANSELERERDSLLESQARLKQEITDLYKQLNAQKSSPKHETSENETSELNQHLKEKEQELQALMSEKEDLERNLAEVPVLRDQLETLQLTVKMNENKQLEIEALGIELEELKRKLRGKNEEIVNLSLEKEEMMQSLEELDKQNQEAMNHLIQIKDKLTMSNEELKTKLNAVEAEKQVLKADLEKAQSMQLLNQVVDSTSSNELNHEIAELKDEISMLKQHIEQLDRFKSKIELENKTKDEEIKGMKEKLISSAESLNNLHMDKQELNDKIKQLKEDMKKQSDKLKKLREENDALQQTTIGMPSESDMHHNQAQEISKMEEENSQLKSELEALLIQLKEASVELAHVRKEKNSGNEELTALRNSVNEKDESITELRNELELVRGENTAIQTQNENLAEDCRRLGEECARKHEECESFSRQLHAIESELQTVKKEFDIKEKDNNNLCIKIEASTKEAGDLRKNLNEKEQENYTVKKELAEVKYMLQDVTDKLHTRCEECNKFMVKVEEYEQKINELSQEQTSQYDAQLLSATGELVLVKEELESRTIELQRRDEELCLKEEENLIFKTVVENLKLEITHYVCEVESMTKQLNEKEILSIDLQASVKELKENYDSQVKQNEKLQSDLEALVQKHASQVEHFESYINEIMGTKESSKSTLQIEYDEILDKFHKKELEVTELKADLCFHLQECQTETSNATAEVEQLRQSCGDYSKEISVLKETLIQLNIHNKDLSDTLEKNNMLEEELAKANEKLETLEKEAKALQTALEESKLMHKSVLYSHENEKMNLNTIIEEMKVELGSEKLKEKSETSKNYELMKELDTLKLKIKKFEDEIKTRTEAIQEKDKKIEHLNVSDNENYEAVERLKEVCVQKDHQLSELREKLHEAVSFMQRAQGDGACDKEVLQERMETVSQIPLEGSHSICTEVDEDRLQHAKDVIAEIETLKGQLDKKDSVINELQKNNASLLKILDSKSKHTGDNSHTEFLRMENELKGLKMEKEQMMDVMNEKSRESSNLKSEVQRLMSIAAAQKSALEKLQKDNQDLSQKTADKAGAHIDDMQKEVVQNLSRIIRDKELEVESLTQKNETLLSVLQDSSNEGGQINSLMKDKDELSKQLIVLQGEREQMITYLNQKHQESVAYHAEVQRVTSLMKSEGEKMERLRHDYESMLPQFEDNKRTLVKAQNEMLNMKQRYQELEVKHGQLVHQDSCETIDKSMYDAKVNEIGKLQERFNEIIANIKEKEAKIQNLHQKLNDSEQALRTAENERGSYKKQVDGFNFQLHGLHVEQSELKAEITQLRQHKETLSTECQTLKDLNQRLTLQAGDRDFEIQSLQKNVASLSAIVNQQQGQQGQLQHVVEENEATKTKIRQLTHERHQAMVATQQQREETVLLQREMHALKDREAKLNRELSRLREHLLQIEDGYTKEALAAECREKELRTRLAKAEERALTSSSAVETANQQALHQFDSLQQQLQFVSSQRDQAFLQISSLQEQNDLLSSSITNLQIVLEQFQQEKERLVAEETAQYKSQVTSLTEQLKKAQSDLKYTKDQLDEASDGLEAAARLSEQLDRKEEAIDALREE</sequence>
<feature type="coiled-coil region" evidence="4">
    <location>
        <begin position="1225"/>
        <end position="1266"/>
    </location>
</feature>
<keyword evidence="7" id="KW-1185">Reference proteome</keyword>
<keyword evidence="2" id="KW-0333">Golgi apparatus</keyword>
<comment type="subcellular location">
    <subcellularLocation>
        <location evidence="1">Golgi apparatus</location>
    </subcellularLocation>
</comment>
<evidence type="ECO:0000256" key="4">
    <source>
        <dbReference type="SAM" id="Coils"/>
    </source>
</evidence>
<feature type="coiled-coil region" evidence="4">
    <location>
        <begin position="1321"/>
        <end position="1407"/>
    </location>
</feature>
<evidence type="ECO:0000313" key="6">
    <source>
        <dbReference type="EMBL" id="KAH3853386.1"/>
    </source>
</evidence>
<feature type="coiled-coil region" evidence="4">
    <location>
        <begin position="1447"/>
        <end position="1516"/>
    </location>
</feature>
<evidence type="ECO:0000256" key="5">
    <source>
        <dbReference type="SAM" id="MobiDB-lite"/>
    </source>
</evidence>
<organism evidence="6 7">
    <name type="scientific">Dreissena polymorpha</name>
    <name type="common">Zebra mussel</name>
    <name type="synonym">Mytilus polymorpha</name>
    <dbReference type="NCBI Taxonomy" id="45954"/>
    <lineage>
        <taxon>Eukaryota</taxon>
        <taxon>Metazoa</taxon>
        <taxon>Spiralia</taxon>
        <taxon>Lophotrochozoa</taxon>
        <taxon>Mollusca</taxon>
        <taxon>Bivalvia</taxon>
        <taxon>Autobranchia</taxon>
        <taxon>Heteroconchia</taxon>
        <taxon>Euheterodonta</taxon>
        <taxon>Imparidentia</taxon>
        <taxon>Neoheterodontei</taxon>
        <taxon>Myida</taxon>
        <taxon>Dreissenoidea</taxon>
        <taxon>Dreissenidae</taxon>
        <taxon>Dreissena</taxon>
    </lineage>
</organism>
<evidence type="ECO:0000256" key="1">
    <source>
        <dbReference type="ARBA" id="ARBA00004555"/>
    </source>
</evidence>
<dbReference type="GO" id="GO:0031267">
    <property type="term" value="F:small GTPase binding"/>
    <property type="evidence" value="ECO:0007669"/>
    <property type="project" value="TreeGrafter"/>
</dbReference>
<evidence type="ECO:0000256" key="2">
    <source>
        <dbReference type="ARBA" id="ARBA00023034"/>
    </source>
</evidence>
<comment type="caution">
    <text evidence="6">The sequence shown here is derived from an EMBL/GenBank/DDBJ whole genome shotgun (WGS) entry which is preliminary data.</text>
</comment>
<feature type="coiled-coil region" evidence="4">
    <location>
        <begin position="1857"/>
        <end position="2080"/>
    </location>
</feature>
<feature type="coiled-coil region" evidence="4">
    <location>
        <begin position="2134"/>
        <end position="2214"/>
    </location>
</feature>
<evidence type="ECO:0000313" key="7">
    <source>
        <dbReference type="Proteomes" id="UP000828390"/>
    </source>
</evidence>
<reference evidence="6" key="1">
    <citation type="journal article" date="2019" name="bioRxiv">
        <title>The Genome of the Zebra Mussel, Dreissena polymorpha: A Resource for Invasive Species Research.</title>
        <authorList>
            <person name="McCartney M.A."/>
            <person name="Auch B."/>
            <person name="Kono T."/>
            <person name="Mallez S."/>
            <person name="Zhang Y."/>
            <person name="Obille A."/>
            <person name="Becker A."/>
            <person name="Abrahante J.E."/>
            <person name="Garbe J."/>
            <person name="Badalamenti J.P."/>
            <person name="Herman A."/>
            <person name="Mangelson H."/>
            <person name="Liachko I."/>
            <person name="Sullivan S."/>
            <person name="Sone E.D."/>
            <person name="Koren S."/>
            <person name="Silverstein K.A.T."/>
            <person name="Beckman K.B."/>
            <person name="Gohl D.M."/>
        </authorList>
    </citation>
    <scope>NUCLEOTIDE SEQUENCE</scope>
    <source>
        <strain evidence="6">Duluth1</strain>
        <tissue evidence="6">Whole animal</tissue>
    </source>
</reference>
<feature type="non-terminal residue" evidence="6">
    <location>
        <position position="1"/>
    </location>
</feature>
<evidence type="ECO:0008006" key="8">
    <source>
        <dbReference type="Google" id="ProtNLM"/>
    </source>
</evidence>
<protein>
    <recommendedName>
        <fullName evidence="8">Thyroid receptor-interacting protein 11</fullName>
    </recommendedName>
</protein>
<proteinExistence type="predicted"/>
<dbReference type="EMBL" id="JAIWYP010000003">
    <property type="protein sequence ID" value="KAH3853386.1"/>
    <property type="molecule type" value="Genomic_DNA"/>
</dbReference>
<accession>A0A9D4L8A4</accession>
<feature type="region of interest" description="Disordered" evidence="5">
    <location>
        <begin position="667"/>
        <end position="686"/>
    </location>
</feature>
<reference evidence="6" key="2">
    <citation type="submission" date="2020-11" db="EMBL/GenBank/DDBJ databases">
        <authorList>
            <person name="McCartney M.A."/>
            <person name="Auch B."/>
            <person name="Kono T."/>
            <person name="Mallez S."/>
            <person name="Becker A."/>
            <person name="Gohl D.M."/>
            <person name="Silverstein K.A.T."/>
            <person name="Koren S."/>
            <person name="Bechman K.B."/>
            <person name="Herman A."/>
            <person name="Abrahante J.E."/>
            <person name="Garbe J."/>
        </authorList>
    </citation>
    <scope>NUCLEOTIDE SEQUENCE</scope>
    <source>
        <strain evidence="6">Duluth1</strain>
        <tissue evidence="6">Whole animal</tissue>
    </source>
</reference>
<evidence type="ECO:0000256" key="3">
    <source>
        <dbReference type="ARBA" id="ARBA00023054"/>
    </source>
</evidence>
<feature type="coiled-coil region" evidence="4">
    <location>
        <begin position="1805"/>
        <end position="1832"/>
    </location>
</feature>
<feature type="region of interest" description="Disordered" evidence="5">
    <location>
        <begin position="937"/>
        <end position="959"/>
    </location>
</feature>
<feature type="coiled-coil region" evidence="4">
    <location>
        <begin position="72"/>
        <end position="110"/>
    </location>
</feature>
<feature type="coiled-coil region" evidence="4">
    <location>
        <begin position="443"/>
        <end position="477"/>
    </location>
</feature>
<name>A0A9D4L8A4_DREPO</name>
<feature type="coiled-coil region" evidence="4">
    <location>
        <begin position="515"/>
        <end position="577"/>
    </location>
</feature>
<dbReference type="GO" id="GO:0007030">
    <property type="term" value="P:Golgi organization"/>
    <property type="evidence" value="ECO:0007669"/>
    <property type="project" value="TreeGrafter"/>
</dbReference>
<dbReference type="GO" id="GO:0005794">
    <property type="term" value="C:Golgi apparatus"/>
    <property type="evidence" value="ECO:0007669"/>
    <property type="project" value="UniProtKB-SubCell"/>
</dbReference>
<keyword evidence="3 4" id="KW-0175">Coiled coil</keyword>
<dbReference type="Gene3D" id="1.10.287.1490">
    <property type="match status" value="1"/>
</dbReference>
<feature type="coiled-coil region" evidence="4">
    <location>
        <begin position="1133"/>
        <end position="1160"/>
    </location>
</feature>
<gene>
    <name evidence="6" type="ORF">DPMN_095909</name>
</gene>
<feature type="coiled-coil region" evidence="4">
    <location>
        <begin position="146"/>
        <end position="305"/>
    </location>
</feature>
<dbReference type="GO" id="GO:0006888">
    <property type="term" value="P:endoplasmic reticulum to Golgi vesicle-mediated transport"/>
    <property type="evidence" value="ECO:0007669"/>
    <property type="project" value="TreeGrafter"/>
</dbReference>
<feature type="compositionally biased region" description="Basic and acidic residues" evidence="5">
    <location>
        <begin position="941"/>
        <end position="956"/>
    </location>
</feature>